<protein>
    <recommendedName>
        <fullName evidence="8">Ankyrin repeat protein</fullName>
    </recommendedName>
</protein>
<dbReference type="InterPro" id="IPR002110">
    <property type="entry name" value="Ankyrin_rpt"/>
</dbReference>
<gene>
    <name evidence="3" type="ORF">TIFTF001_034777</name>
    <name evidence="4" type="ORF">TIFTF001_034793</name>
    <name evidence="5" type="ORF">TIFTF001_034798</name>
    <name evidence="6" type="ORF">TIFTF001_034814</name>
</gene>
<evidence type="ECO:0000313" key="7">
    <source>
        <dbReference type="Proteomes" id="UP001187192"/>
    </source>
</evidence>
<dbReference type="Proteomes" id="UP001187192">
    <property type="component" value="Unassembled WGS sequence"/>
</dbReference>
<dbReference type="Pfam" id="PF12796">
    <property type="entry name" value="Ank_2"/>
    <property type="match status" value="1"/>
</dbReference>
<evidence type="ECO:0000313" key="3">
    <source>
        <dbReference type="EMBL" id="GMN65709.1"/>
    </source>
</evidence>
<evidence type="ECO:0000313" key="4">
    <source>
        <dbReference type="EMBL" id="GMN65723.1"/>
    </source>
</evidence>
<evidence type="ECO:0000256" key="1">
    <source>
        <dbReference type="ARBA" id="ARBA00022737"/>
    </source>
</evidence>
<dbReference type="EMBL" id="BTGU01000256">
    <property type="protein sequence ID" value="GMN65709.1"/>
    <property type="molecule type" value="Genomic_DNA"/>
</dbReference>
<accession>A0AA88E0U3</accession>
<dbReference type="InterPro" id="IPR036770">
    <property type="entry name" value="Ankyrin_rpt-contain_sf"/>
</dbReference>
<dbReference type="SUPFAM" id="SSF48403">
    <property type="entry name" value="Ankyrin repeat"/>
    <property type="match status" value="1"/>
</dbReference>
<reference evidence="3" key="1">
    <citation type="submission" date="2023-07" db="EMBL/GenBank/DDBJ databases">
        <title>draft genome sequence of fig (Ficus carica).</title>
        <authorList>
            <person name="Takahashi T."/>
            <person name="Nishimura K."/>
        </authorList>
    </citation>
    <scope>NUCLEOTIDE SEQUENCE</scope>
</reference>
<keyword evidence="2" id="KW-0040">ANK repeat</keyword>
<dbReference type="GO" id="GO:0005886">
    <property type="term" value="C:plasma membrane"/>
    <property type="evidence" value="ECO:0007669"/>
    <property type="project" value="TreeGrafter"/>
</dbReference>
<evidence type="ECO:0000256" key="2">
    <source>
        <dbReference type="ARBA" id="ARBA00023043"/>
    </source>
</evidence>
<dbReference type="Gene3D" id="1.25.40.20">
    <property type="entry name" value="Ankyrin repeat-containing domain"/>
    <property type="match status" value="1"/>
</dbReference>
<dbReference type="AlphaFoldDB" id="A0AA88E0U3"/>
<keyword evidence="1" id="KW-0677">Repeat</keyword>
<evidence type="ECO:0000313" key="6">
    <source>
        <dbReference type="EMBL" id="GMN65744.1"/>
    </source>
</evidence>
<dbReference type="PANTHER" id="PTHR24186">
    <property type="entry name" value="PROTEIN PHOSPHATASE 1 REGULATORY SUBUNIT"/>
    <property type="match status" value="1"/>
</dbReference>
<evidence type="ECO:0008006" key="8">
    <source>
        <dbReference type="Google" id="ProtNLM"/>
    </source>
</evidence>
<proteinExistence type="predicted"/>
<evidence type="ECO:0000313" key="5">
    <source>
        <dbReference type="EMBL" id="GMN65730.1"/>
    </source>
</evidence>
<dbReference type="EMBL" id="BTGU01000259">
    <property type="protein sequence ID" value="GMN65744.1"/>
    <property type="molecule type" value="Genomic_DNA"/>
</dbReference>
<dbReference type="EMBL" id="BTGU01000257">
    <property type="protein sequence ID" value="GMN65723.1"/>
    <property type="molecule type" value="Genomic_DNA"/>
</dbReference>
<dbReference type="EMBL" id="BTGU01000258">
    <property type="protein sequence ID" value="GMN65730.1"/>
    <property type="molecule type" value="Genomic_DNA"/>
</dbReference>
<sequence length="92" mass="10374">MLTLHIAAKQGHVRVMQEILRQTPEACDVVDNKGWTALYIAVVSENIDVFKYVLRTPKLEVILNVADKDGNTPLRLAAGRENHIIRKLLVDN</sequence>
<keyword evidence="7" id="KW-1185">Reference proteome</keyword>
<dbReference type="PANTHER" id="PTHR24186:SF50">
    <property type="entry name" value="ANKYRIN REPEAT-CONTAINING PROTEIN ITN1-LIKE ISOFORM X1"/>
    <property type="match status" value="1"/>
</dbReference>
<name>A0AA88E0U3_FICCA</name>
<comment type="caution">
    <text evidence="3">The sequence shown here is derived from an EMBL/GenBank/DDBJ whole genome shotgun (WGS) entry which is preliminary data.</text>
</comment>
<organism evidence="3 7">
    <name type="scientific">Ficus carica</name>
    <name type="common">Common fig</name>
    <dbReference type="NCBI Taxonomy" id="3494"/>
    <lineage>
        <taxon>Eukaryota</taxon>
        <taxon>Viridiplantae</taxon>
        <taxon>Streptophyta</taxon>
        <taxon>Embryophyta</taxon>
        <taxon>Tracheophyta</taxon>
        <taxon>Spermatophyta</taxon>
        <taxon>Magnoliopsida</taxon>
        <taxon>eudicotyledons</taxon>
        <taxon>Gunneridae</taxon>
        <taxon>Pentapetalae</taxon>
        <taxon>rosids</taxon>
        <taxon>fabids</taxon>
        <taxon>Rosales</taxon>
        <taxon>Moraceae</taxon>
        <taxon>Ficeae</taxon>
        <taxon>Ficus</taxon>
    </lineage>
</organism>